<feature type="compositionally biased region" description="Basic residues" evidence="1">
    <location>
        <begin position="214"/>
        <end position="223"/>
    </location>
</feature>
<reference evidence="2 3" key="1">
    <citation type="journal article" date="2019" name="Sci. Rep.">
        <title>Orb-weaving spider Araneus ventricosus genome elucidates the spidroin gene catalogue.</title>
        <authorList>
            <person name="Kono N."/>
            <person name="Nakamura H."/>
            <person name="Ohtoshi R."/>
            <person name="Moran D.A.P."/>
            <person name="Shinohara A."/>
            <person name="Yoshida Y."/>
            <person name="Fujiwara M."/>
            <person name="Mori M."/>
            <person name="Tomita M."/>
            <person name="Arakawa K."/>
        </authorList>
    </citation>
    <scope>NUCLEOTIDE SEQUENCE [LARGE SCALE GENOMIC DNA]</scope>
</reference>
<keyword evidence="3" id="KW-1185">Reference proteome</keyword>
<dbReference type="InterPro" id="IPR035892">
    <property type="entry name" value="C2_domain_sf"/>
</dbReference>
<feature type="region of interest" description="Disordered" evidence="1">
    <location>
        <begin position="176"/>
        <end position="247"/>
    </location>
</feature>
<dbReference type="SUPFAM" id="SSF49562">
    <property type="entry name" value="C2 domain (Calcium/lipid-binding domain, CaLB)"/>
    <property type="match status" value="1"/>
</dbReference>
<organism evidence="2 3">
    <name type="scientific">Araneus ventricosus</name>
    <name type="common">Orbweaver spider</name>
    <name type="synonym">Epeira ventricosa</name>
    <dbReference type="NCBI Taxonomy" id="182803"/>
    <lineage>
        <taxon>Eukaryota</taxon>
        <taxon>Metazoa</taxon>
        <taxon>Ecdysozoa</taxon>
        <taxon>Arthropoda</taxon>
        <taxon>Chelicerata</taxon>
        <taxon>Arachnida</taxon>
        <taxon>Araneae</taxon>
        <taxon>Araneomorphae</taxon>
        <taxon>Entelegynae</taxon>
        <taxon>Araneoidea</taxon>
        <taxon>Araneidae</taxon>
        <taxon>Araneus</taxon>
    </lineage>
</organism>
<feature type="compositionally biased region" description="Polar residues" evidence="1">
    <location>
        <begin position="235"/>
        <end position="247"/>
    </location>
</feature>
<proteinExistence type="predicted"/>
<evidence type="ECO:0008006" key="4">
    <source>
        <dbReference type="Google" id="ProtNLM"/>
    </source>
</evidence>
<evidence type="ECO:0000313" key="3">
    <source>
        <dbReference type="Proteomes" id="UP000499080"/>
    </source>
</evidence>
<dbReference type="OrthoDB" id="6424312at2759"/>
<name>A0A4Y2TU69_ARAVE</name>
<dbReference type="EMBL" id="BGPR01030305">
    <property type="protein sequence ID" value="GBO02736.1"/>
    <property type="molecule type" value="Genomic_DNA"/>
</dbReference>
<protein>
    <recommendedName>
        <fullName evidence="4">C2 domain-containing protein</fullName>
    </recommendedName>
</protein>
<gene>
    <name evidence="2" type="ORF">AVEN_223632_1</name>
</gene>
<sequence>DVNCKYRVYLDETDTVTETVSDTSNPDFHHQKMFSFTPVTRQVLSYLKDGFIVIQVWGKQKPRKSAMAKAKGRSTKQMIQEDLLNQTSRLMNGFRINGRNVDPNKQSMIVELLLMKKQQQRHQQKLENIGHLVDIAEKQKMREIPLPMVKEVLFANSNETAARVFTKLLPKGSVLAKTPATPVEEDEIEEESEDEGEEEDEEEDEDEDEEGSRQKRRSRRRRRRSDESEDEYDENNSYKGSSTCTVL</sequence>
<dbReference type="AlphaFoldDB" id="A0A4Y2TU69"/>
<evidence type="ECO:0000256" key="1">
    <source>
        <dbReference type="SAM" id="MobiDB-lite"/>
    </source>
</evidence>
<accession>A0A4Y2TU69</accession>
<comment type="caution">
    <text evidence="2">The sequence shown here is derived from an EMBL/GenBank/DDBJ whole genome shotgun (WGS) entry which is preliminary data.</text>
</comment>
<feature type="non-terminal residue" evidence="2">
    <location>
        <position position="1"/>
    </location>
</feature>
<feature type="compositionally biased region" description="Acidic residues" evidence="1">
    <location>
        <begin position="183"/>
        <end position="210"/>
    </location>
</feature>
<evidence type="ECO:0000313" key="2">
    <source>
        <dbReference type="EMBL" id="GBO02736.1"/>
    </source>
</evidence>
<dbReference type="Proteomes" id="UP000499080">
    <property type="component" value="Unassembled WGS sequence"/>
</dbReference>